<evidence type="ECO:0000313" key="2">
    <source>
        <dbReference type="EMBL" id="XCJ17421.1"/>
    </source>
</evidence>
<protein>
    <submittedName>
        <fullName evidence="2">Uncharacterized protein</fullName>
    </submittedName>
</protein>
<reference evidence="2" key="1">
    <citation type="submission" date="2024-06" db="EMBL/GenBank/DDBJ databases">
        <authorList>
            <person name="Fan A."/>
            <person name="Zhang F.Y."/>
            <person name="Zhang L."/>
        </authorList>
    </citation>
    <scope>NUCLEOTIDE SEQUENCE</scope>
    <source>
        <strain evidence="2">Y61</strain>
    </source>
</reference>
<keyword evidence="1" id="KW-0472">Membrane</keyword>
<proteinExistence type="predicted"/>
<dbReference type="EMBL" id="CP159510">
    <property type="protein sequence ID" value="XCJ17421.1"/>
    <property type="molecule type" value="Genomic_DNA"/>
</dbReference>
<dbReference type="RefSeq" id="WP_353948667.1">
    <property type="nucleotide sequence ID" value="NZ_CP159510.1"/>
</dbReference>
<organism evidence="2">
    <name type="scientific">Sporolactobacillus sp. Y61</name>
    <dbReference type="NCBI Taxonomy" id="3160863"/>
    <lineage>
        <taxon>Bacteria</taxon>
        <taxon>Bacillati</taxon>
        <taxon>Bacillota</taxon>
        <taxon>Bacilli</taxon>
        <taxon>Bacillales</taxon>
        <taxon>Sporolactobacillaceae</taxon>
        <taxon>Sporolactobacillus</taxon>
    </lineage>
</organism>
<keyword evidence="1" id="KW-1133">Transmembrane helix</keyword>
<accession>A0AAU8IHJ0</accession>
<dbReference type="AlphaFoldDB" id="A0AAU8IHJ0"/>
<name>A0AAU8IHJ0_9BACL</name>
<evidence type="ECO:0000256" key="1">
    <source>
        <dbReference type="SAM" id="Phobius"/>
    </source>
</evidence>
<keyword evidence="1" id="KW-0812">Transmembrane</keyword>
<sequence>MPAFLIVPELLLNQTDMDAATKSVLSLLITFSGIGIYLYIVMRSERKKAQAKQSQI</sequence>
<feature type="transmembrane region" description="Helical" evidence="1">
    <location>
        <begin position="20"/>
        <end position="42"/>
    </location>
</feature>
<gene>
    <name evidence="2" type="ORF">ABNN70_02520</name>
</gene>